<organism evidence="12 13">
    <name type="scientific">Williamsia marianensis</name>
    <dbReference type="NCBI Taxonomy" id="85044"/>
    <lineage>
        <taxon>Bacteria</taxon>
        <taxon>Bacillati</taxon>
        <taxon>Actinomycetota</taxon>
        <taxon>Actinomycetes</taxon>
        <taxon>Mycobacteriales</taxon>
        <taxon>Nocardiaceae</taxon>
        <taxon>Williamsia</taxon>
    </lineage>
</organism>
<evidence type="ECO:0000256" key="1">
    <source>
        <dbReference type="ARBA" id="ARBA00001946"/>
    </source>
</evidence>
<dbReference type="Proteomes" id="UP000225108">
    <property type="component" value="Unassembled WGS sequence"/>
</dbReference>
<proteinExistence type="inferred from homology"/>
<evidence type="ECO:0000313" key="13">
    <source>
        <dbReference type="Proteomes" id="UP000225108"/>
    </source>
</evidence>
<dbReference type="EMBL" id="PEBD01000010">
    <property type="protein sequence ID" value="PHV65703.1"/>
    <property type="molecule type" value="Genomic_DNA"/>
</dbReference>
<evidence type="ECO:0000256" key="2">
    <source>
        <dbReference type="ARBA" id="ARBA00001947"/>
    </source>
</evidence>
<comment type="cofactor">
    <cofactor evidence="2">
        <name>Zn(2+)</name>
        <dbReference type="ChEBI" id="CHEBI:29105"/>
    </cofactor>
</comment>
<dbReference type="Gene3D" id="3.90.79.10">
    <property type="entry name" value="Nucleoside Triphosphate Pyrophosphohydrolase"/>
    <property type="match status" value="1"/>
</dbReference>
<keyword evidence="8" id="KW-0520">NAD</keyword>
<dbReference type="Pfam" id="PF00293">
    <property type="entry name" value="NUDIX"/>
    <property type="match status" value="1"/>
</dbReference>
<feature type="domain" description="Nudix hydrolase" evidence="11">
    <location>
        <begin position="157"/>
        <end position="282"/>
    </location>
</feature>
<keyword evidence="7" id="KW-0460">Magnesium</keyword>
<dbReference type="NCBIfam" id="NF001299">
    <property type="entry name" value="PRK00241.1"/>
    <property type="match status" value="1"/>
</dbReference>
<dbReference type="GO" id="GO:0005829">
    <property type="term" value="C:cytosol"/>
    <property type="evidence" value="ECO:0007669"/>
    <property type="project" value="TreeGrafter"/>
</dbReference>
<dbReference type="GO" id="GO:0006742">
    <property type="term" value="P:NADP+ catabolic process"/>
    <property type="evidence" value="ECO:0007669"/>
    <property type="project" value="TreeGrafter"/>
</dbReference>
<comment type="caution">
    <text evidence="12">The sequence shown here is derived from an EMBL/GenBank/DDBJ whole genome shotgun (WGS) entry which is preliminary data.</text>
</comment>
<dbReference type="PROSITE" id="PS51462">
    <property type="entry name" value="NUDIX"/>
    <property type="match status" value="1"/>
</dbReference>
<dbReference type="GO" id="GO:0035529">
    <property type="term" value="F:NADH pyrophosphatase activity"/>
    <property type="evidence" value="ECO:0007669"/>
    <property type="project" value="TreeGrafter"/>
</dbReference>
<protein>
    <recommendedName>
        <fullName evidence="4">NAD(+) diphosphatase</fullName>
        <ecNumber evidence="4">3.6.1.22</ecNumber>
    </recommendedName>
</protein>
<dbReference type="GO" id="GO:0046872">
    <property type="term" value="F:metal ion binding"/>
    <property type="evidence" value="ECO:0007669"/>
    <property type="project" value="UniProtKB-KW"/>
</dbReference>
<gene>
    <name evidence="12" type="ORF">CSW57_18430</name>
</gene>
<keyword evidence="5" id="KW-0479">Metal-binding</keyword>
<dbReference type="InterPro" id="IPR000086">
    <property type="entry name" value="NUDIX_hydrolase_dom"/>
</dbReference>
<evidence type="ECO:0000256" key="9">
    <source>
        <dbReference type="ARBA" id="ARBA00023679"/>
    </source>
</evidence>
<dbReference type="InterPro" id="IPR050241">
    <property type="entry name" value="NAD-cap_RNA_hydrolase_NudC"/>
</dbReference>
<keyword evidence="6" id="KW-0378">Hydrolase</keyword>
<feature type="region of interest" description="Disordered" evidence="10">
    <location>
        <begin position="131"/>
        <end position="151"/>
    </location>
</feature>
<accession>A0A2G3PIY2</accession>
<comment type="similarity">
    <text evidence="3">Belongs to the Nudix hydrolase family. NudC subfamily.</text>
</comment>
<sequence>MRRFEFDKPPMLSRAVYNRADEIRHDKQRLTEGWPHALLLQIDPSGRYPVGEDGLGWIMAVDVGDEPPPEAVFLGLHPEEGTDMWAMRFDVIDGPKDDPRRGAQLLGADEAGVLSTALGVLNWHDSARFSPVDGNPTEPAKGGWVRRNTISGREEFPRTDPAIITVVHDGADRILLGRQSQWPERWFSTLAGFVEPGESLEQCVVREVHEEVGLDCWDPQYVGSQPWPFPRSLMVGFEVTADPDQALDFIDGEIADAEWFSRAEVLEALEAQQDWMGADGKPIIDDARLRLPGSISIASALIRAWAHTPADKDRPASRGGGAGQSEPGRLTQPPDTSGGA</sequence>
<feature type="region of interest" description="Disordered" evidence="10">
    <location>
        <begin position="308"/>
        <end position="340"/>
    </location>
</feature>
<dbReference type="PANTHER" id="PTHR42904:SF6">
    <property type="entry name" value="NAD-CAPPED RNA HYDROLASE NUDT12"/>
    <property type="match status" value="1"/>
</dbReference>
<dbReference type="Gene3D" id="3.90.79.20">
    <property type="match status" value="1"/>
</dbReference>
<dbReference type="CDD" id="cd03429">
    <property type="entry name" value="NUDIX_NADH_pyrophosphatase_Nudt13"/>
    <property type="match status" value="1"/>
</dbReference>
<dbReference type="AlphaFoldDB" id="A0A2G3PIY2"/>
<dbReference type="PANTHER" id="PTHR42904">
    <property type="entry name" value="NUDIX HYDROLASE, NUDC SUBFAMILY"/>
    <property type="match status" value="1"/>
</dbReference>
<dbReference type="InterPro" id="IPR020084">
    <property type="entry name" value="NUDIX_hydrolase_CS"/>
</dbReference>
<dbReference type="InterPro" id="IPR049734">
    <property type="entry name" value="NudC-like_C"/>
</dbReference>
<evidence type="ECO:0000256" key="3">
    <source>
        <dbReference type="ARBA" id="ARBA00009595"/>
    </source>
</evidence>
<dbReference type="EC" id="3.6.1.22" evidence="4"/>
<dbReference type="InterPro" id="IPR015797">
    <property type="entry name" value="NUDIX_hydrolase-like_dom_sf"/>
</dbReference>
<dbReference type="PROSITE" id="PS00893">
    <property type="entry name" value="NUDIX_BOX"/>
    <property type="match status" value="1"/>
</dbReference>
<evidence type="ECO:0000256" key="10">
    <source>
        <dbReference type="SAM" id="MobiDB-lite"/>
    </source>
</evidence>
<evidence type="ECO:0000256" key="8">
    <source>
        <dbReference type="ARBA" id="ARBA00023027"/>
    </source>
</evidence>
<evidence type="ECO:0000259" key="11">
    <source>
        <dbReference type="PROSITE" id="PS51462"/>
    </source>
</evidence>
<dbReference type="SUPFAM" id="SSF55811">
    <property type="entry name" value="Nudix"/>
    <property type="match status" value="1"/>
</dbReference>
<reference evidence="12 13" key="1">
    <citation type="submission" date="2017-10" db="EMBL/GenBank/DDBJ databases">
        <title>The draft genome sequence of Williamsia sp. BULT 1.1 isolated from the semi-arid grassland soils from South Africa.</title>
        <authorList>
            <person name="Kabwe M.H."/>
            <person name="Govender N."/>
            <person name="Mutseka Lunga P."/>
            <person name="Vikram S."/>
            <person name="Makhalanyane T.P."/>
        </authorList>
    </citation>
    <scope>NUCLEOTIDE SEQUENCE [LARGE SCALE GENOMIC DNA]</scope>
    <source>
        <strain evidence="12 13">BULT 1.1</strain>
    </source>
</reference>
<comment type="catalytic activity">
    <reaction evidence="9">
        <text>a 5'-end NAD(+)-phospho-ribonucleoside in mRNA + H2O = a 5'-end phospho-adenosine-phospho-ribonucleoside in mRNA + beta-nicotinamide D-ribonucleotide + 2 H(+)</text>
        <dbReference type="Rhea" id="RHEA:60876"/>
        <dbReference type="Rhea" id="RHEA-COMP:15698"/>
        <dbReference type="Rhea" id="RHEA-COMP:15719"/>
        <dbReference type="ChEBI" id="CHEBI:14649"/>
        <dbReference type="ChEBI" id="CHEBI:15377"/>
        <dbReference type="ChEBI" id="CHEBI:15378"/>
        <dbReference type="ChEBI" id="CHEBI:144029"/>
        <dbReference type="ChEBI" id="CHEBI:144051"/>
    </reaction>
    <physiologicalReaction direction="left-to-right" evidence="9">
        <dbReference type="Rhea" id="RHEA:60877"/>
    </physiologicalReaction>
</comment>
<evidence type="ECO:0000256" key="6">
    <source>
        <dbReference type="ARBA" id="ARBA00022801"/>
    </source>
</evidence>
<evidence type="ECO:0000313" key="12">
    <source>
        <dbReference type="EMBL" id="PHV65703.1"/>
    </source>
</evidence>
<dbReference type="RefSeq" id="WP_099384029.1">
    <property type="nucleotide sequence ID" value="NZ_PEBD01000010.1"/>
</dbReference>
<dbReference type="GO" id="GO:0019677">
    <property type="term" value="P:NAD+ catabolic process"/>
    <property type="evidence" value="ECO:0007669"/>
    <property type="project" value="TreeGrafter"/>
</dbReference>
<name>A0A2G3PIY2_WILMA</name>
<comment type="cofactor">
    <cofactor evidence="1">
        <name>Mg(2+)</name>
        <dbReference type="ChEBI" id="CHEBI:18420"/>
    </cofactor>
</comment>
<evidence type="ECO:0000256" key="4">
    <source>
        <dbReference type="ARBA" id="ARBA00012381"/>
    </source>
</evidence>
<evidence type="ECO:0000256" key="7">
    <source>
        <dbReference type="ARBA" id="ARBA00022842"/>
    </source>
</evidence>
<evidence type="ECO:0000256" key="5">
    <source>
        <dbReference type="ARBA" id="ARBA00022723"/>
    </source>
</evidence>